<evidence type="ECO:0000313" key="3">
    <source>
        <dbReference type="Proteomes" id="UP000800035"/>
    </source>
</evidence>
<dbReference type="Proteomes" id="UP000800035">
    <property type="component" value="Unassembled WGS sequence"/>
</dbReference>
<keyword evidence="1" id="KW-0472">Membrane</keyword>
<feature type="transmembrane region" description="Helical" evidence="1">
    <location>
        <begin position="449"/>
        <end position="469"/>
    </location>
</feature>
<proteinExistence type="predicted"/>
<evidence type="ECO:0008006" key="4">
    <source>
        <dbReference type="Google" id="ProtNLM"/>
    </source>
</evidence>
<evidence type="ECO:0000313" key="2">
    <source>
        <dbReference type="EMBL" id="KAF1959736.1"/>
    </source>
</evidence>
<dbReference type="EMBL" id="ML976984">
    <property type="protein sequence ID" value="KAF1959736.1"/>
    <property type="molecule type" value="Genomic_DNA"/>
</dbReference>
<feature type="transmembrane region" description="Helical" evidence="1">
    <location>
        <begin position="408"/>
        <end position="429"/>
    </location>
</feature>
<name>A0A6A5UA43_9PLEO</name>
<keyword evidence="3" id="KW-1185">Reference proteome</keyword>
<protein>
    <recommendedName>
        <fullName evidence="4">Cora-domain-containing protein</fullName>
    </recommendedName>
</protein>
<reference evidence="2" key="1">
    <citation type="journal article" date="2020" name="Stud. Mycol.">
        <title>101 Dothideomycetes genomes: a test case for predicting lifestyles and emergence of pathogens.</title>
        <authorList>
            <person name="Haridas S."/>
            <person name="Albert R."/>
            <person name="Binder M."/>
            <person name="Bloem J."/>
            <person name="Labutti K."/>
            <person name="Salamov A."/>
            <person name="Andreopoulos B."/>
            <person name="Baker S."/>
            <person name="Barry K."/>
            <person name="Bills G."/>
            <person name="Bluhm B."/>
            <person name="Cannon C."/>
            <person name="Castanera R."/>
            <person name="Culley D."/>
            <person name="Daum C."/>
            <person name="Ezra D."/>
            <person name="Gonzalez J."/>
            <person name="Henrissat B."/>
            <person name="Kuo A."/>
            <person name="Liang C."/>
            <person name="Lipzen A."/>
            <person name="Lutzoni F."/>
            <person name="Magnuson J."/>
            <person name="Mondo S."/>
            <person name="Nolan M."/>
            <person name="Ohm R."/>
            <person name="Pangilinan J."/>
            <person name="Park H.-J."/>
            <person name="Ramirez L."/>
            <person name="Alfaro M."/>
            <person name="Sun H."/>
            <person name="Tritt A."/>
            <person name="Yoshinaga Y."/>
            <person name="Zwiers L.-H."/>
            <person name="Turgeon B."/>
            <person name="Goodwin S."/>
            <person name="Spatafora J."/>
            <person name="Crous P."/>
            <person name="Grigoriev I."/>
        </authorList>
    </citation>
    <scope>NUCLEOTIDE SEQUENCE</scope>
    <source>
        <strain evidence="2">CBS 675.92</strain>
    </source>
</reference>
<gene>
    <name evidence="2" type="ORF">CC80DRAFT_545178</name>
</gene>
<sequence>MDQSIRRDRIHRTLDWRYWPTSLTPAPDAESKPWRAWPEEGISEQEEIALLAPSKDSSHPELEDEAVIAWGLARSAEKEDCGIVDYCEVKNGDVEWQFDPSDEDLEKLVDRSPGSGSNDRIFRTFFLNTLAAEASWLPGNFNIRPRILKALLKAGFSKLILGEIFTFEGSFAKMGEQCFQKKDQDGNLTSFEVCYRAHCGWDTGVGYIHSIRTSTQTTYFCVNYPSRALDRFKAALTADPENAYRDFYLDGLAADDACKQWRFTIGQRRNLLLTHETRYEDDRSDYSDLTRKLHRLSRDWNTLNQDCLDCVNTLEFLNRAYGRYCKSLEGRKTGARWEVDRSTDMHETFEVLRAQGENCARWTAVYRERTNIRINLLFHLANQREARTSKQIAISTAKVAEQTQRDSASMITMAAVTMLFLPGTFISTVLSTTYFDFDEENLSVSREWWVLPASTIPVTIGVFAIWWVWRRWTLRKQAILRKKFDVDDLVEEAVRETGK</sequence>
<dbReference type="AlphaFoldDB" id="A0A6A5UA43"/>
<keyword evidence="1" id="KW-1133">Transmembrane helix</keyword>
<evidence type="ECO:0000256" key="1">
    <source>
        <dbReference type="SAM" id="Phobius"/>
    </source>
</evidence>
<accession>A0A6A5UA43</accession>
<dbReference type="Gene3D" id="1.20.58.340">
    <property type="entry name" value="Magnesium transport protein CorA, transmembrane region"/>
    <property type="match status" value="1"/>
</dbReference>
<dbReference type="OrthoDB" id="5392974at2759"/>
<keyword evidence="1" id="KW-0812">Transmembrane</keyword>
<organism evidence="2 3">
    <name type="scientific">Byssothecium circinans</name>
    <dbReference type="NCBI Taxonomy" id="147558"/>
    <lineage>
        <taxon>Eukaryota</taxon>
        <taxon>Fungi</taxon>
        <taxon>Dikarya</taxon>
        <taxon>Ascomycota</taxon>
        <taxon>Pezizomycotina</taxon>
        <taxon>Dothideomycetes</taxon>
        <taxon>Pleosporomycetidae</taxon>
        <taxon>Pleosporales</taxon>
        <taxon>Massarineae</taxon>
        <taxon>Massarinaceae</taxon>
        <taxon>Byssothecium</taxon>
    </lineage>
</organism>